<dbReference type="OrthoDB" id="9788704at2"/>
<dbReference type="STRING" id="698758.AXY_00950"/>
<dbReference type="GO" id="GO:0046870">
    <property type="term" value="F:cadmium ion binding"/>
    <property type="evidence" value="ECO:0007669"/>
    <property type="project" value="TreeGrafter"/>
</dbReference>
<reference evidence="3 4" key="1">
    <citation type="submission" date="2011-01" db="EMBL/GenBank/DDBJ databases">
        <title>Whole genome sequence of Amphibacillus xylinus NBRC 15112.</title>
        <authorList>
            <person name="Nakazawa H."/>
            <person name="Katano Y."/>
            <person name="Nakamura S."/>
            <person name="Sasagawa M."/>
            <person name="Fukada J."/>
            <person name="Arai T."/>
            <person name="Sasakura N."/>
            <person name="Mochizuki D."/>
            <person name="Hosoyama A."/>
            <person name="Harada K."/>
            <person name="Horikawa H."/>
            <person name="Kato Y."/>
            <person name="Harada T."/>
            <person name="Sasaki K."/>
            <person name="Sekiguchi M."/>
            <person name="Hodoyama M."/>
            <person name="Nishiko R."/>
            <person name="Narita H."/>
            <person name="Hanamaki A."/>
            <person name="Hata C."/>
            <person name="Konno Y."/>
            <person name="Niimura Y."/>
            <person name="Yamazaki S."/>
            <person name="Fujita N."/>
        </authorList>
    </citation>
    <scope>NUCLEOTIDE SEQUENCE [LARGE SCALE GENOMIC DNA]</scope>
    <source>
        <strain evidence="4">ATCC 51415 / DSM 6626 / JCM 7361 / LMG 17667 / NBRC 15112 / Ep01</strain>
    </source>
</reference>
<evidence type="ECO:0000313" key="3">
    <source>
        <dbReference type="EMBL" id="BAM46227.1"/>
    </source>
</evidence>
<dbReference type="RefSeq" id="WP_015008834.1">
    <property type="nucleotide sequence ID" value="NC_018704.1"/>
</dbReference>
<dbReference type="InterPro" id="IPR036876">
    <property type="entry name" value="UVR_dom_sf"/>
</dbReference>
<dbReference type="HOGENOM" id="CLU_102553_1_0_9"/>
<accession>K0IZ26</accession>
<feature type="coiled-coil region" evidence="1">
    <location>
        <begin position="151"/>
        <end position="178"/>
    </location>
</feature>
<name>K0IZ26_AMPXN</name>
<dbReference type="GO" id="GO:1990170">
    <property type="term" value="P:stress response to cadmium ion"/>
    <property type="evidence" value="ECO:0007669"/>
    <property type="project" value="TreeGrafter"/>
</dbReference>
<dbReference type="PANTHER" id="PTHR38430">
    <property type="entry name" value="PROTEIN-ARGININE KINASE ACTIVATOR PROTEIN"/>
    <property type="match status" value="1"/>
</dbReference>
<proteinExistence type="predicted"/>
<dbReference type="Proteomes" id="UP000006294">
    <property type="component" value="Chromosome"/>
</dbReference>
<gene>
    <name evidence="3" type="primary">mcsA</name>
    <name evidence="3" type="ordered locus">AXY_00950</name>
</gene>
<dbReference type="GO" id="GO:0008270">
    <property type="term" value="F:zinc ion binding"/>
    <property type="evidence" value="ECO:0007669"/>
    <property type="project" value="TreeGrafter"/>
</dbReference>
<dbReference type="eggNOG" id="COG3880">
    <property type="taxonomic scope" value="Bacteria"/>
</dbReference>
<dbReference type="Pfam" id="PF02151">
    <property type="entry name" value="UVR"/>
    <property type="match status" value="1"/>
</dbReference>
<dbReference type="GO" id="GO:1990169">
    <property type="term" value="P:stress response to copper ion"/>
    <property type="evidence" value="ECO:0007669"/>
    <property type="project" value="TreeGrafter"/>
</dbReference>
<dbReference type="Gene3D" id="4.10.860.10">
    <property type="entry name" value="UVR domain"/>
    <property type="match status" value="1"/>
</dbReference>
<dbReference type="PANTHER" id="PTHR38430:SF1">
    <property type="entry name" value="PROTEIN-ARGININE KINASE ACTIVATOR PROTEIN"/>
    <property type="match status" value="1"/>
</dbReference>
<evidence type="ECO:0000313" key="4">
    <source>
        <dbReference type="Proteomes" id="UP000006294"/>
    </source>
</evidence>
<dbReference type="GO" id="GO:0005507">
    <property type="term" value="F:copper ion binding"/>
    <property type="evidence" value="ECO:0007669"/>
    <property type="project" value="TreeGrafter"/>
</dbReference>
<feature type="domain" description="UVR" evidence="2">
    <location>
        <begin position="136"/>
        <end position="171"/>
    </location>
</feature>
<dbReference type="GO" id="GO:0050897">
    <property type="term" value="F:cobalt ion binding"/>
    <property type="evidence" value="ECO:0007669"/>
    <property type="project" value="TreeGrafter"/>
</dbReference>
<dbReference type="EMBL" id="AP012050">
    <property type="protein sequence ID" value="BAM46227.1"/>
    <property type="molecule type" value="Genomic_DNA"/>
</dbReference>
<evidence type="ECO:0000256" key="1">
    <source>
        <dbReference type="SAM" id="Coils"/>
    </source>
</evidence>
<protein>
    <submittedName>
        <fullName evidence="3">Putative activator protein McsA</fullName>
    </submittedName>
</protein>
<dbReference type="PROSITE" id="PS50151">
    <property type="entry name" value="UVR"/>
    <property type="match status" value="1"/>
</dbReference>
<dbReference type="SUPFAM" id="SSF46600">
    <property type="entry name" value="C-terminal UvrC-binding domain of UvrB"/>
    <property type="match status" value="1"/>
</dbReference>
<keyword evidence="4" id="KW-1185">Reference proteome</keyword>
<dbReference type="PIRSF" id="PIRSF015034">
    <property type="entry name" value="YacH"/>
    <property type="match status" value="1"/>
</dbReference>
<sequence length="182" mass="21244">MKCEICQQQEATVHLTNFLNGHKTEAHLCQQCAKEKGYFDADEDSYTIHDLLSGLFNFNTSPTPNTQSHGRVEQQLICPQCQMTYHQFSKTGKFGCSKCYQTFSDYLNPVFKRVHGGNTVHNGKIPKRQYVHLQHQRLIQDYRTQLQVLVNEERFEEAADLRDKIKQLEKEWESSDQKGDDR</sequence>
<organism evidence="3 4">
    <name type="scientific">Amphibacillus xylanus (strain ATCC 51415 / DSM 6626 / JCM 7361 / LMG 17667 / NBRC 15112 / Ep01)</name>
    <dbReference type="NCBI Taxonomy" id="698758"/>
    <lineage>
        <taxon>Bacteria</taxon>
        <taxon>Bacillati</taxon>
        <taxon>Bacillota</taxon>
        <taxon>Bacilli</taxon>
        <taxon>Bacillales</taxon>
        <taxon>Bacillaceae</taxon>
        <taxon>Amphibacillus</taxon>
    </lineage>
</organism>
<dbReference type="InterPro" id="IPR025542">
    <property type="entry name" value="YacH"/>
</dbReference>
<dbReference type="KEGG" id="axl:AXY_00950"/>
<dbReference type="AlphaFoldDB" id="K0IZ26"/>
<evidence type="ECO:0000259" key="2">
    <source>
        <dbReference type="PROSITE" id="PS50151"/>
    </source>
</evidence>
<keyword evidence="1" id="KW-0175">Coiled coil</keyword>
<dbReference type="InterPro" id="IPR001943">
    <property type="entry name" value="UVR_dom"/>
</dbReference>